<accession>A0A1I0TN13</accession>
<dbReference type="Pfam" id="PF03401">
    <property type="entry name" value="TctC"/>
    <property type="match status" value="1"/>
</dbReference>
<dbReference type="EMBL" id="FOJO01000010">
    <property type="protein sequence ID" value="SFA53152.1"/>
    <property type="molecule type" value="Genomic_DNA"/>
</dbReference>
<dbReference type="AlphaFoldDB" id="A0A1I0TN13"/>
<dbReference type="PANTHER" id="PTHR42928:SF5">
    <property type="entry name" value="BLR1237 PROTEIN"/>
    <property type="match status" value="1"/>
</dbReference>
<dbReference type="PANTHER" id="PTHR42928">
    <property type="entry name" value="TRICARBOXYLATE-BINDING PROTEIN"/>
    <property type="match status" value="1"/>
</dbReference>
<dbReference type="Gene3D" id="3.40.190.10">
    <property type="entry name" value="Periplasmic binding protein-like II"/>
    <property type="match status" value="1"/>
</dbReference>
<dbReference type="OrthoDB" id="9780943at2"/>
<dbReference type="InterPro" id="IPR005064">
    <property type="entry name" value="BUG"/>
</dbReference>
<feature type="signal peptide" evidence="2">
    <location>
        <begin position="1"/>
        <end position="22"/>
    </location>
</feature>
<dbReference type="SUPFAM" id="SSF53850">
    <property type="entry name" value="Periplasmic binding protein-like II"/>
    <property type="match status" value="1"/>
</dbReference>
<keyword evidence="3" id="KW-0675">Receptor</keyword>
<evidence type="ECO:0000313" key="3">
    <source>
        <dbReference type="EMBL" id="SFA53152.1"/>
    </source>
</evidence>
<dbReference type="PIRSF" id="PIRSF017082">
    <property type="entry name" value="YflP"/>
    <property type="match status" value="1"/>
</dbReference>
<proteinExistence type="inferred from homology"/>
<dbReference type="CDD" id="cd07012">
    <property type="entry name" value="PBP2_Bug_TTT"/>
    <property type="match status" value="1"/>
</dbReference>
<keyword evidence="2" id="KW-0732">Signal</keyword>
<evidence type="ECO:0000256" key="1">
    <source>
        <dbReference type="ARBA" id="ARBA00006987"/>
    </source>
</evidence>
<dbReference type="Proteomes" id="UP000182312">
    <property type="component" value="Unassembled WGS sequence"/>
</dbReference>
<feature type="chain" id="PRO_5010384651" evidence="2">
    <location>
        <begin position="23"/>
        <end position="312"/>
    </location>
</feature>
<dbReference type="RefSeq" id="WP_081967577.1">
    <property type="nucleotide sequence ID" value="NZ_FOJO01000010.1"/>
</dbReference>
<dbReference type="Gene3D" id="3.40.190.150">
    <property type="entry name" value="Bordetella uptake gene, domain 1"/>
    <property type="match status" value="1"/>
</dbReference>
<comment type="similarity">
    <text evidence="1">Belongs to the UPF0065 (bug) family.</text>
</comment>
<evidence type="ECO:0000256" key="2">
    <source>
        <dbReference type="SAM" id="SignalP"/>
    </source>
</evidence>
<sequence>MRRFSKLAAMAMAVLIGAPASAEEWAPKGSLTLEIGFAAGGTTDVIGRVLAKVMEEQTGWNIVAENRTGGGGIAMLTGIAKRPPRGDVIGMGVNMPVLAKLATDPDTMAFALDDLDYLGTVASTPIVIVARKDAPFDDMRSMIDYSIENGPISIGFIALGQRLVMEKVARETGAKFNLVAGEGSSETMKLILGGQVQAGFSSGEHFPFEDAGDMKEIATTAPERVSWAPDAPTFIESGIDIFFDPVFFIATTKGTDPAAVAALSQALDAAVATDEVAEAVRNAIRNDPKNLGSEGARQMMLDGLENFIALNN</sequence>
<evidence type="ECO:0000313" key="4">
    <source>
        <dbReference type="Proteomes" id="UP000182312"/>
    </source>
</evidence>
<reference evidence="3 4" key="1">
    <citation type="submission" date="2016-10" db="EMBL/GenBank/DDBJ databases">
        <authorList>
            <person name="de Groot N.N."/>
        </authorList>
    </citation>
    <scope>NUCLEOTIDE SEQUENCE [LARGE SCALE GENOMIC DNA]</scope>
    <source>
        <strain evidence="3 4">CGMCC 1.6117</strain>
    </source>
</reference>
<protein>
    <submittedName>
        <fullName evidence="3">Tripartite-type tricarboxylate transporter, receptor component TctC</fullName>
    </submittedName>
</protein>
<organism evidence="3 4">
    <name type="scientific">Paracoccus halophilus</name>
    <dbReference type="NCBI Taxonomy" id="376733"/>
    <lineage>
        <taxon>Bacteria</taxon>
        <taxon>Pseudomonadati</taxon>
        <taxon>Pseudomonadota</taxon>
        <taxon>Alphaproteobacteria</taxon>
        <taxon>Rhodobacterales</taxon>
        <taxon>Paracoccaceae</taxon>
        <taxon>Paracoccus</taxon>
    </lineage>
</organism>
<dbReference type="InterPro" id="IPR042100">
    <property type="entry name" value="Bug_dom1"/>
</dbReference>
<name>A0A1I0TN13_9RHOB</name>
<gene>
    <name evidence="3" type="ORF">SAMN04487972_11096</name>
</gene>